<evidence type="ECO:0000313" key="3">
    <source>
        <dbReference type="EMBL" id="KAJ9627521.1"/>
    </source>
</evidence>
<keyword evidence="2" id="KW-0812">Transmembrane</keyword>
<dbReference type="SUPFAM" id="SSF53335">
    <property type="entry name" value="S-adenosyl-L-methionine-dependent methyltransferases"/>
    <property type="match status" value="1"/>
</dbReference>
<dbReference type="FunFam" id="3.40.50.150:FF:000554">
    <property type="entry name" value="Cation-transporting ATPase"/>
    <property type="match status" value="1"/>
</dbReference>
<dbReference type="InterPro" id="IPR029063">
    <property type="entry name" value="SAM-dependent_MTases_sf"/>
</dbReference>
<sequence>MAGGAVSHCVHRQPAAHLIAAPSGSALAAARAGLCLAGRWQRGRQRWRALRRCASGLGAASVDFRPVGCFCDDADCIDGVPAAALVAAGGPRPAGAAGVSVCGARIPGGELHCPGLAGRGDTGAGLVRGAVAAVRGGPSRNARQAGHPIDRSNLMSSLWWVLLYAVLIMAWGWAWQRMHQNIGIVDVLWAKGVAAGALLLAWLGDGALQPRIALAALGGLWGGRLALHLWRRVRSEAEDGRYRYLREHWHGHQGKIFGFFMAQAALVVMFALPFVAVASNPRSDMSAWIAAAVVVWLLSVGGEALADRQLARFRADPANKGRTCREGLWRYTRHPNYFFEWLHWFTYVVLAAGSPLWWLAWTGPVLMYVFLRYLSGVPFTEKQALRSRGDDYRDYQRSTSITPSLAPVADTEGGLTGWAERGWLPDAALRAGIRRLCAQRLAEESAGSMEEQSQRFSRHITELASSPLALHVDAANRQHYEVPAAFFQRCLGHRLKYSSCYYRTGRETLDQAEDAMLELYGQRAGLADGQDILELGCGWGSLTLWMAERYPNARITAVSNSHSQRSHILAQCEARGFGNVEVLTRDVNQLELPAAAFDRCVSVEMFEHVRNYDRLLGRIARWLKPDGALFVHIFAHRTLMYPFETEGDDNWMGRHFFTGGLMPAADTLLHFQRELVLDQRWLLDGTHYQRTADHWLANQDAAREQLLPILAQTYGDEAAARIWWQRWRMFWMACAELFGYDDGQQWLVAHYLFRPR</sequence>
<keyword evidence="2" id="KW-1133">Transmembrane helix</keyword>
<dbReference type="EMBL" id="JAPDRN010000077">
    <property type="protein sequence ID" value="KAJ9627521.1"/>
    <property type="molecule type" value="Genomic_DNA"/>
</dbReference>
<dbReference type="AlphaFoldDB" id="A0AA39CTK0"/>
<dbReference type="Gene3D" id="3.40.50.150">
    <property type="entry name" value="Vaccinia Virus protein VP39"/>
    <property type="match status" value="1"/>
</dbReference>
<proteinExistence type="inferred from homology"/>
<keyword evidence="2" id="KW-0472">Membrane</keyword>
<dbReference type="Gene3D" id="1.20.120.1630">
    <property type="match status" value="1"/>
</dbReference>
<dbReference type="PANTHER" id="PTHR43832:SF1">
    <property type="entry name" value="S-ADENOSYL-L-METHIONINE-DEPENDENT METHYLTRANSFERASES SUPERFAMILY PROTEIN"/>
    <property type="match status" value="1"/>
</dbReference>
<feature type="transmembrane region" description="Helical" evidence="2">
    <location>
        <begin position="341"/>
        <end position="361"/>
    </location>
</feature>
<feature type="transmembrane region" description="Helical" evidence="2">
    <location>
        <begin position="285"/>
        <end position="306"/>
    </location>
</feature>
<reference evidence="3" key="1">
    <citation type="submission" date="2022-10" db="EMBL/GenBank/DDBJ databases">
        <title>Culturing micro-colonial fungi from biological soil crusts in the Mojave desert and describing Neophaeococcomyces mojavensis, and introducing the new genera and species Taxawa tesnikishii.</title>
        <authorList>
            <person name="Kurbessoian T."/>
            <person name="Stajich J.E."/>
        </authorList>
    </citation>
    <scope>NUCLEOTIDE SEQUENCE</scope>
    <source>
        <strain evidence="3">TK_35</strain>
    </source>
</reference>
<dbReference type="InterPro" id="IPR010721">
    <property type="entry name" value="UstE-like"/>
</dbReference>
<feature type="transmembrane region" description="Helical" evidence="2">
    <location>
        <begin position="157"/>
        <end position="175"/>
    </location>
</feature>
<evidence type="ECO:0000256" key="1">
    <source>
        <dbReference type="ARBA" id="ARBA00010815"/>
    </source>
</evidence>
<feature type="transmembrane region" description="Helical" evidence="2">
    <location>
        <begin position="182"/>
        <end position="202"/>
    </location>
</feature>
<feature type="transmembrane region" description="Helical" evidence="2">
    <location>
        <begin position="208"/>
        <end position="227"/>
    </location>
</feature>
<name>A0AA39CTK0_9EURO</name>
<feature type="transmembrane region" description="Helical" evidence="2">
    <location>
        <begin position="256"/>
        <end position="279"/>
    </location>
</feature>
<evidence type="ECO:0008006" key="4">
    <source>
        <dbReference type="Google" id="ProtNLM"/>
    </source>
</evidence>
<dbReference type="PANTHER" id="PTHR43832">
    <property type="match status" value="1"/>
</dbReference>
<dbReference type="Pfam" id="PF02353">
    <property type="entry name" value="CMAS"/>
    <property type="match status" value="1"/>
</dbReference>
<dbReference type="PROSITE" id="PS50244">
    <property type="entry name" value="S5A_REDUCTASE"/>
    <property type="match status" value="1"/>
</dbReference>
<accession>A0AA39CTK0</accession>
<comment type="caution">
    <text evidence="3">The sequence shown here is derived from an EMBL/GenBank/DDBJ whole genome shotgun (WGS) entry which is preliminary data.</text>
</comment>
<organism evidence="3">
    <name type="scientific">Knufia peltigerae</name>
    <dbReference type="NCBI Taxonomy" id="1002370"/>
    <lineage>
        <taxon>Eukaryota</taxon>
        <taxon>Fungi</taxon>
        <taxon>Dikarya</taxon>
        <taxon>Ascomycota</taxon>
        <taxon>Pezizomycotina</taxon>
        <taxon>Eurotiomycetes</taxon>
        <taxon>Chaetothyriomycetidae</taxon>
        <taxon>Chaetothyriales</taxon>
        <taxon>Trichomeriaceae</taxon>
        <taxon>Knufia</taxon>
    </lineage>
</organism>
<evidence type="ECO:0000256" key="2">
    <source>
        <dbReference type="SAM" id="Phobius"/>
    </source>
</evidence>
<gene>
    <name evidence="3" type="ORF">H2204_009748</name>
</gene>
<protein>
    <recommendedName>
        <fullName evidence="4">DUF1295 domain-containing protein</fullName>
    </recommendedName>
</protein>
<comment type="similarity">
    <text evidence="1">Belongs to the CFA/CMAS family.</text>
</comment>
<dbReference type="CDD" id="cd02440">
    <property type="entry name" value="AdoMet_MTases"/>
    <property type="match status" value="1"/>
</dbReference>
<dbReference type="Pfam" id="PF06966">
    <property type="entry name" value="DUF1295"/>
    <property type="match status" value="1"/>
</dbReference>